<name>A0A091AZQ0_9GAMM</name>
<dbReference type="PIRSF" id="PIRSF028520">
    <property type="entry name" value="UCP028520"/>
    <property type="match status" value="1"/>
</dbReference>
<dbReference type="PATRIC" id="fig|1121015.4.peg.366"/>
<protein>
    <recommendedName>
        <fullName evidence="1">N-acetyltransferase domain-containing protein</fullName>
    </recommendedName>
</protein>
<evidence type="ECO:0000313" key="3">
    <source>
        <dbReference type="Proteomes" id="UP000029385"/>
    </source>
</evidence>
<proteinExistence type="predicted"/>
<dbReference type="InterPro" id="IPR000182">
    <property type="entry name" value="GNAT_dom"/>
</dbReference>
<comment type="caution">
    <text evidence="2">The sequence shown here is derived from an EMBL/GenBank/DDBJ whole genome shotgun (WGS) entry which is preliminary data.</text>
</comment>
<reference evidence="2 3" key="1">
    <citation type="submission" date="2013-09" db="EMBL/GenBank/DDBJ databases">
        <title>Genome sequencing of Arenimonas oryziterrae.</title>
        <authorList>
            <person name="Chen F."/>
            <person name="Wang G."/>
        </authorList>
    </citation>
    <scope>NUCLEOTIDE SEQUENCE [LARGE SCALE GENOMIC DNA]</scope>
    <source>
        <strain evidence="2 3">YC6267</strain>
    </source>
</reference>
<dbReference type="STRING" id="1121015.GCA_000420545_01317"/>
<dbReference type="SUPFAM" id="SSF55729">
    <property type="entry name" value="Acyl-CoA N-acyltransferases (Nat)"/>
    <property type="match status" value="1"/>
</dbReference>
<feature type="domain" description="N-acetyltransferase" evidence="1">
    <location>
        <begin position="3"/>
        <end position="163"/>
    </location>
</feature>
<dbReference type="RefSeq" id="WP_022968952.1">
    <property type="nucleotide sequence ID" value="NZ_ATVD01000002.1"/>
</dbReference>
<evidence type="ECO:0000313" key="2">
    <source>
        <dbReference type="EMBL" id="KFN44782.1"/>
    </source>
</evidence>
<dbReference type="EMBL" id="AVCI01000001">
    <property type="protein sequence ID" value="KFN44782.1"/>
    <property type="molecule type" value="Genomic_DNA"/>
</dbReference>
<dbReference type="InterPro" id="IPR016890">
    <property type="entry name" value="UCP028520"/>
</dbReference>
<dbReference type="OrthoDB" id="6182349at2"/>
<accession>A0A091AZQ0</accession>
<dbReference type="eggNOG" id="COG3818">
    <property type="taxonomic scope" value="Bacteria"/>
</dbReference>
<organism evidence="2 3">
    <name type="scientific">Arenimonas oryziterrae DSM 21050 = YC6267</name>
    <dbReference type="NCBI Taxonomy" id="1121015"/>
    <lineage>
        <taxon>Bacteria</taxon>
        <taxon>Pseudomonadati</taxon>
        <taxon>Pseudomonadota</taxon>
        <taxon>Gammaproteobacteria</taxon>
        <taxon>Lysobacterales</taxon>
        <taxon>Lysobacteraceae</taxon>
        <taxon>Arenimonas</taxon>
    </lineage>
</organism>
<dbReference type="InterPro" id="IPR016181">
    <property type="entry name" value="Acyl_CoA_acyltransferase"/>
</dbReference>
<evidence type="ECO:0000259" key="1">
    <source>
        <dbReference type="PROSITE" id="PS51186"/>
    </source>
</evidence>
<keyword evidence="3" id="KW-1185">Reference proteome</keyword>
<sequence>MSIIIRDVREHELDLVLALNNAAGPGILPMDAAKLRFFWENADYFRVAEKDGLMAGFLVALSHQAPHDSSNFLWFRERYPQFLYVDRIVIASSRRGAGVGRVFYGDVQSFAEMRVPQLAAEVFMEGSSHPALLFHGSFGFREVGQHVMPDHGLRACMLVKELCSYPYVQQTYGNALPDVSWLSARTVPGRKAHLATGT</sequence>
<dbReference type="AlphaFoldDB" id="A0A091AZQ0"/>
<dbReference type="Proteomes" id="UP000029385">
    <property type="component" value="Unassembled WGS sequence"/>
</dbReference>
<gene>
    <name evidence="2" type="ORF">N789_01855</name>
</gene>
<dbReference type="Gene3D" id="3.40.630.30">
    <property type="match status" value="1"/>
</dbReference>
<dbReference type="GO" id="GO:0016747">
    <property type="term" value="F:acyltransferase activity, transferring groups other than amino-acyl groups"/>
    <property type="evidence" value="ECO:0007669"/>
    <property type="project" value="InterPro"/>
</dbReference>
<dbReference type="PROSITE" id="PS51186">
    <property type="entry name" value="GNAT"/>
    <property type="match status" value="1"/>
</dbReference>